<feature type="domain" description="4Fe-4S ferredoxin-type" evidence="8">
    <location>
        <begin position="446"/>
        <end position="476"/>
    </location>
</feature>
<dbReference type="SUPFAM" id="SSF51730">
    <property type="entry name" value="FAD-linked oxidoreductase"/>
    <property type="match status" value="1"/>
</dbReference>
<dbReference type="Pfam" id="PF01571">
    <property type="entry name" value="GCV_T"/>
    <property type="match status" value="1"/>
</dbReference>
<name>A0AA35SVN8_GEOBA</name>
<dbReference type="InterPro" id="IPR003171">
    <property type="entry name" value="Mehydrof_redctse-like"/>
</dbReference>
<dbReference type="InterPro" id="IPR017896">
    <property type="entry name" value="4Fe4S_Fe-S-bd"/>
</dbReference>
<dbReference type="GO" id="GO:0005739">
    <property type="term" value="C:mitochondrion"/>
    <property type="evidence" value="ECO:0007669"/>
    <property type="project" value="TreeGrafter"/>
</dbReference>
<dbReference type="Gene3D" id="3.30.1360.120">
    <property type="entry name" value="Probable tRNA modification gtpase trme, domain 1"/>
    <property type="match status" value="1"/>
</dbReference>
<comment type="pathway">
    <text evidence="2 6">One-carbon metabolism; tetrahydrofolate interconversion.</text>
</comment>
<dbReference type="AlphaFoldDB" id="A0AA35SVN8"/>
<dbReference type="PROSITE" id="PS00198">
    <property type="entry name" value="4FE4S_FER_1"/>
    <property type="match status" value="1"/>
</dbReference>
<evidence type="ECO:0000256" key="6">
    <source>
        <dbReference type="RuleBase" id="RU004254"/>
    </source>
</evidence>
<dbReference type="GO" id="GO:0006555">
    <property type="term" value="P:methionine metabolic process"/>
    <property type="evidence" value="ECO:0007669"/>
    <property type="project" value="InterPro"/>
</dbReference>
<dbReference type="InterPro" id="IPR017900">
    <property type="entry name" value="4Fe4S_Fe_S_CS"/>
</dbReference>
<evidence type="ECO:0000256" key="2">
    <source>
        <dbReference type="ARBA" id="ARBA00004777"/>
    </source>
</evidence>
<protein>
    <submittedName>
        <fullName evidence="9">Dimethylglycine oxidase</fullName>
    </submittedName>
</protein>
<feature type="region of interest" description="Disordered" evidence="7">
    <location>
        <begin position="827"/>
        <end position="862"/>
    </location>
</feature>
<evidence type="ECO:0000313" key="9">
    <source>
        <dbReference type="EMBL" id="CAI8036198.1"/>
    </source>
</evidence>
<dbReference type="InterPro" id="IPR027266">
    <property type="entry name" value="TrmE/GcvT-like"/>
</dbReference>
<evidence type="ECO:0000256" key="7">
    <source>
        <dbReference type="SAM" id="MobiDB-lite"/>
    </source>
</evidence>
<proteinExistence type="predicted"/>
<sequence length="862" mass="95104">MVVTGGAMGLHDLDWIKTHLPDDRSVAVNDISSGLCCIGLWGPRARDLLSRVCDDDVSNSGFPYMTSKSITIAEVPSLALRISYVGELGWEIYTSAEQGLRLWDVLWEAGQPLGVVAAGGGAFDSLRLEKGYRLWGNDIHTEYSPYEAGTGFAVRMRKGAFVGRDALGEVRAKGPERKLCCLTLDDSDAVVMGKEPILDGDEVLGRPGRRDGDSDIEIPVPEDLTSVPGIPLKPVDVAFYSREHPLESQAVDKSADRQWAVVTQSSDLDEFRAGHDARMKPMYEEGLMSGDVEPTGAPVAGEDLTEDIRQFARELGFGEVGFTRHDRHYTFSGKKRWAKFEHAVCLAYEQDYRMTQTGPGPEADQARFETYEDEQAGCLNLAEYIRSRGYRAQVHDGYDCSGPYIPLFVAAGLGQLGANGQLLSPHFGSRSRLMLVTTDAPVTYDKPADYGIHNFCQECQVCVNRCPGRALTRDKVWWRGAEKNKLIYERCRPVMVTYHGCAVCMIVCPIQRYGMKPVMEHYVETGEVLGKGTENLEGYSMKGEGHFGPGELPHFDREFFDFPQGREEDWLFEMFKEKLRSTGVPDESELVEFATDVRESVGQGRDDLRHRMRHVVSRRTMEARLQTYAESLKSGKFVVTTELNPPKGTDLGRLLKHAESLSGMVDAFNLTDSPGANMTMAPIAAAHLMLDRGIEPILQITGRDRNRIALEGEVLAAAALGISNILCMSGDPPGRGDHPDAVGVFDLKAETLLEAVKAMNAGADMYGNELRGSPSILAGAVANPGADDLDTELSRMEEKVRMGASFFQTQAVFDAVTFETFYGHGTRLRSPCPGRHDRPEIGSHGSVSERQSTRRISSCERH</sequence>
<dbReference type="EMBL" id="CASHTH010002849">
    <property type="protein sequence ID" value="CAI8036198.1"/>
    <property type="molecule type" value="Genomic_DNA"/>
</dbReference>
<dbReference type="PANTHER" id="PTHR43757:SF2">
    <property type="entry name" value="AMINOMETHYLTRANSFERASE, MITOCHONDRIAL"/>
    <property type="match status" value="1"/>
</dbReference>
<accession>A0AA35SVN8</accession>
<comment type="caution">
    <text evidence="9">The sequence shown here is derived from an EMBL/GenBank/DDBJ whole genome shotgun (WGS) entry which is preliminary data.</text>
</comment>
<dbReference type="InterPro" id="IPR006222">
    <property type="entry name" value="GCVT_N"/>
</dbReference>
<evidence type="ECO:0000256" key="5">
    <source>
        <dbReference type="ARBA" id="ARBA00023002"/>
    </source>
</evidence>
<keyword evidence="4" id="KW-0274">FAD</keyword>
<comment type="cofactor">
    <cofactor evidence="1">
        <name>FAD</name>
        <dbReference type="ChEBI" id="CHEBI:57692"/>
    </cofactor>
</comment>
<dbReference type="Pfam" id="PF02219">
    <property type="entry name" value="MTHFR"/>
    <property type="match status" value="1"/>
</dbReference>
<evidence type="ECO:0000256" key="1">
    <source>
        <dbReference type="ARBA" id="ARBA00001974"/>
    </source>
</evidence>
<organism evidence="9 10">
    <name type="scientific">Geodia barretti</name>
    <name type="common">Barrett's horny sponge</name>
    <dbReference type="NCBI Taxonomy" id="519541"/>
    <lineage>
        <taxon>Eukaryota</taxon>
        <taxon>Metazoa</taxon>
        <taxon>Porifera</taxon>
        <taxon>Demospongiae</taxon>
        <taxon>Heteroscleromorpha</taxon>
        <taxon>Tetractinellida</taxon>
        <taxon>Astrophorina</taxon>
        <taxon>Geodiidae</taxon>
        <taxon>Geodia</taxon>
    </lineage>
</organism>
<evidence type="ECO:0000313" key="10">
    <source>
        <dbReference type="Proteomes" id="UP001174909"/>
    </source>
</evidence>
<dbReference type="CDD" id="cd00537">
    <property type="entry name" value="MTHFR"/>
    <property type="match status" value="1"/>
</dbReference>
<dbReference type="InterPro" id="IPR028896">
    <property type="entry name" value="GcvT/YgfZ/DmdA"/>
</dbReference>
<evidence type="ECO:0000259" key="8">
    <source>
        <dbReference type="PROSITE" id="PS51379"/>
    </source>
</evidence>
<dbReference type="PANTHER" id="PTHR43757">
    <property type="entry name" value="AMINOMETHYLTRANSFERASE"/>
    <property type="match status" value="1"/>
</dbReference>
<feature type="compositionally biased region" description="Polar residues" evidence="7">
    <location>
        <begin position="845"/>
        <end position="856"/>
    </location>
</feature>
<dbReference type="Gene3D" id="3.20.20.220">
    <property type="match status" value="1"/>
</dbReference>
<dbReference type="SUPFAM" id="SSF54862">
    <property type="entry name" value="4Fe-4S ferredoxins"/>
    <property type="match status" value="1"/>
</dbReference>
<reference evidence="9" key="1">
    <citation type="submission" date="2023-03" db="EMBL/GenBank/DDBJ databases">
        <authorList>
            <person name="Steffen K."/>
            <person name="Cardenas P."/>
        </authorList>
    </citation>
    <scope>NUCLEOTIDE SEQUENCE</scope>
</reference>
<evidence type="ECO:0000256" key="4">
    <source>
        <dbReference type="ARBA" id="ARBA00022827"/>
    </source>
</evidence>
<keyword evidence="5" id="KW-0560">Oxidoreductase</keyword>
<dbReference type="GO" id="GO:0004489">
    <property type="term" value="F:methylenetetrahydrofolate reductase [NAD(P)H] activity"/>
    <property type="evidence" value="ECO:0007669"/>
    <property type="project" value="InterPro"/>
</dbReference>
<gene>
    <name evidence="9" type="ORF">GBAR_LOCUS20302</name>
</gene>
<dbReference type="SUPFAM" id="SSF103025">
    <property type="entry name" value="Folate-binding domain"/>
    <property type="match status" value="1"/>
</dbReference>
<dbReference type="InterPro" id="IPR029041">
    <property type="entry name" value="FAD-linked_oxidoreductase-like"/>
</dbReference>
<keyword evidence="3" id="KW-0285">Flavoprotein</keyword>
<evidence type="ECO:0000256" key="3">
    <source>
        <dbReference type="ARBA" id="ARBA00022630"/>
    </source>
</evidence>
<dbReference type="PROSITE" id="PS51379">
    <property type="entry name" value="4FE4S_FER_2"/>
    <property type="match status" value="1"/>
</dbReference>
<dbReference type="Proteomes" id="UP001174909">
    <property type="component" value="Unassembled WGS sequence"/>
</dbReference>
<keyword evidence="10" id="KW-1185">Reference proteome</keyword>